<keyword evidence="2" id="KW-1185">Reference proteome</keyword>
<dbReference type="RefSeq" id="WP_228873813.1">
    <property type="nucleotide sequence ID" value="NZ_JAHUVW010000004.1"/>
</dbReference>
<organism evidence="1 2">
    <name type="scientific">Streptomyces halstedii</name>
    <dbReference type="NCBI Taxonomy" id="1944"/>
    <lineage>
        <taxon>Bacteria</taxon>
        <taxon>Bacillati</taxon>
        <taxon>Actinomycetota</taxon>
        <taxon>Actinomycetes</taxon>
        <taxon>Kitasatosporales</taxon>
        <taxon>Streptomycetaceae</taxon>
        <taxon>Streptomyces</taxon>
    </lineage>
</organism>
<comment type="caution">
    <text evidence="1">The sequence shown here is derived from an EMBL/GenBank/DDBJ whole genome shotgun (WGS) entry which is preliminary data.</text>
</comment>
<evidence type="ECO:0000313" key="1">
    <source>
        <dbReference type="EMBL" id="MBV7674093.1"/>
    </source>
</evidence>
<dbReference type="EMBL" id="JAHUVW010000004">
    <property type="protein sequence ID" value="MBV7674093.1"/>
    <property type="molecule type" value="Genomic_DNA"/>
</dbReference>
<gene>
    <name evidence="1" type="ORF">STHAL_32110</name>
</gene>
<reference evidence="1 2" key="1">
    <citation type="submission" date="2021-07" db="EMBL/GenBank/DDBJ databases">
        <title>Sequencing Streptomyces halstedii LGO-A4 genome an citrus endophytic actinomycete.</title>
        <authorList>
            <person name="Samborskyy M."/>
            <person name="Scott N."/>
            <person name="Deglau R."/>
            <person name="Dickens S."/>
            <person name="Oliveira L.G."/>
        </authorList>
    </citation>
    <scope>NUCLEOTIDE SEQUENCE [LARGE SCALE GENOMIC DNA]</scope>
    <source>
        <strain evidence="1 2">LGO-A4</strain>
    </source>
</reference>
<sequence length="427" mass="45055">MTARHTLLRAEWDDAPRAVAALAGPLEAGRTGEIVDALRPGARLREALSAAGVAPTLLDALVTGLRTGQWDDAVAAFGAAADENILFFVGPMRPGEGAPARLGMVYAVRDDRAAAPVPGIERSAADLGRLMFGFPCSFRGRHVEYYRLQAVAGGPVTGRNCPIALFTPFHLGGWADSERQLARRRTVLWSNVVVDRHRAIAQRAATDFLTLDGSVPAVLSTSPAELAEAVGLWLTHHELFHGSGPLPLFEPGSRKEEAGPAYYSVEEFRVDASTLLALAFAAPHSRPHRIAAELVLTERLLRSARAGLARLATGRRPKADGAHGLLWLGVVQASGALRPRAGGDGADLDWTAATEAVTAVLHEVYRAESELVDDPAGRGAGLRRSAVRLREAVRPHGQAGGDLLGRISGDVPYAAILAGGPAATSPT</sequence>
<name>A0ABS6U1H7_STRHA</name>
<accession>A0ABS6U1H7</accession>
<dbReference type="Proteomes" id="UP000735541">
    <property type="component" value="Unassembled WGS sequence"/>
</dbReference>
<evidence type="ECO:0000313" key="2">
    <source>
        <dbReference type="Proteomes" id="UP000735541"/>
    </source>
</evidence>
<protein>
    <submittedName>
        <fullName evidence="1">Uncharacterized protein</fullName>
    </submittedName>
</protein>
<proteinExistence type="predicted"/>